<dbReference type="Pfam" id="PF13649">
    <property type="entry name" value="Methyltransf_25"/>
    <property type="match status" value="1"/>
</dbReference>
<dbReference type="SUPFAM" id="SSF53335">
    <property type="entry name" value="S-adenosyl-L-methionine-dependent methyltransferases"/>
    <property type="match status" value="1"/>
</dbReference>
<dbReference type="Gene3D" id="3.40.50.150">
    <property type="entry name" value="Vaccinia Virus protein VP39"/>
    <property type="match status" value="1"/>
</dbReference>
<dbReference type="Proteomes" id="UP000215355">
    <property type="component" value="Chromosome 1"/>
</dbReference>
<keyword evidence="1 4" id="KW-0489">Methyltransferase</keyword>
<organism evidence="4 5">
    <name type="scientific">Sphingobacterium mizutaii</name>
    <dbReference type="NCBI Taxonomy" id="1010"/>
    <lineage>
        <taxon>Bacteria</taxon>
        <taxon>Pseudomonadati</taxon>
        <taxon>Bacteroidota</taxon>
        <taxon>Sphingobacteriia</taxon>
        <taxon>Sphingobacteriales</taxon>
        <taxon>Sphingobacteriaceae</taxon>
        <taxon>Sphingobacterium</taxon>
    </lineage>
</organism>
<dbReference type="CDD" id="cd02440">
    <property type="entry name" value="AdoMet_MTases"/>
    <property type="match status" value="1"/>
</dbReference>
<evidence type="ECO:0000259" key="3">
    <source>
        <dbReference type="Pfam" id="PF13649"/>
    </source>
</evidence>
<dbReference type="EC" id="2.1.1.-" evidence="4"/>
<evidence type="ECO:0000256" key="2">
    <source>
        <dbReference type="ARBA" id="ARBA00022679"/>
    </source>
</evidence>
<dbReference type="KEGG" id="smiz:4412673_03551"/>
<dbReference type="GO" id="GO:0008168">
    <property type="term" value="F:methyltransferase activity"/>
    <property type="evidence" value="ECO:0007669"/>
    <property type="project" value="UniProtKB-KW"/>
</dbReference>
<dbReference type="InterPro" id="IPR041698">
    <property type="entry name" value="Methyltransf_25"/>
</dbReference>
<dbReference type="EMBL" id="LT906468">
    <property type="protein sequence ID" value="SNV59846.1"/>
    <property type="molecule type" value="Genomic_DNA"/>
</dbReference>
<evidence type="ECO:0000313" key="4">
    <source>
        <dbReference type="EMBL" id="SNV59846.1"/>
    </source>
</evidence>
<evidence type="ECO:0000256" key="1">
    <source>
        <dbReference type="ARBA" id="ARBA00022603"/>
    </source>
</evidence>
<proteinExistence type="predicted"/>
<protein>
    <submittedName>
        <fullName evidence="4">Uncharacterized methyltransferase BT9727_4108</fullName>
        <ecNumber evidence="4">2.1.1.-</ecNumber>
    </submittedName>
</protein>
<reference evidence="4 5" key="1">
    <citation type="submission" date="2017-06" db="EMBL/GenBank/DDBJ databases">
        <authorList>
            <consortium name="Pathogen Informatics"/>
        </authorList>
    </citation>
    <scope>NUCLEOTIDE SEQUENCE [LARGE SCALE GENOMIC DNA]</scope>
    <source>
        <strain evidence="4 5">NCTC12149</strain>
    </source>
</reference>
<dbReference type="GO" id="GO:0032259">
    <property type="term" value="P:methylation"/>
    <property type="evidence" value="ECO:0007669"/>
    <property type="project" value="UniProtKB-KW"/>
</dbReference>
<feature type="domain" description="Methyltransferase" evidence="3">
    <location>
        <begin position="54"/>
        <end position="153"/>
    </location>
</feature>
<dbReference type="PANTHER" id="PTHR43861:SF1">
    <property type="entry name" value="TRANS-ACONITATE 2-METHYLTRANSFERASE"/>
    <property type="match status" value="1"/>
</dbReference>
<sequence length="255" mass="29609">MEKSTLEEIEQRFDADVERFANLETSQANTIDAVLNMELITDGIRDIYPNLKNILDIGCGAGNYAIKTLMKSNNKVNVDLVDLSQPMLDRAKQRVQELTEGDVQVFKGDFRSVDLPEGKYDVVIATMVVHHLRDDQDWENAFKKLYGLLNEGGSIWIFDMVEQNSPEIQKFMFTDRYGEFLVGLKDKDYQEHVFSYIEKEDSPRPLLYQLHLLEKVGFKKVDILHKHLCFASFLGFKGDRYEMCDLRCETVERLF</sequence>
<keyword evidence="2 4" id="KW-0808">Transferase</keyword>
<name>A0AAJ5C1S9_9SPHI</name>
<gene>
    <name evidence="4" type="ORF">SAMEA4412673_03551</name>
</gene>
<dbReference type="AlphaFoldDB" id="A0AAJ5C1S9"/>
<accession>A0AAJ5C1S9</accession>
<dbReference type="RefSeq" id="WP_093101115.1">
    <property type="nucleotide sequence ID" value="NZ_DAMBSL010000001.1"/>
</dbReference>
<dbReference type="PANTHER" id="PTHR43861">
    <property type="entry name" value="TRANS-ACONITATE 2-METHYLTRANSFERASE-RELATED"/>
    <property type="match status" value="1"/>
</dbReference>
<dbReference type="InterPro" id="IPR029063">
    <property type="entry name" value="SAM-dependent_MTases_sf"/>
</dbReference>
<evidence type="ECO:0000313" key="5">
    <source>
        <dbReference type="Proteomes" id="UP000215355"/>
    </source>
</evidence>